<evidence type="ECO:0000313" key="2">
    <source>
        <dbReference type="EMBL" id="MFD0960875.1"/>
    </source>
</evidence>
<comment type="caution">
    <text evidence="2">The sequence shown here is derived from an EMBL/GenBank/DDBJ whole genome shotgun (WGS) entry which is preliminary data.</text>
</comment>
<dbReference type="PANTHER" id="PTHR11735:SF11">
    <property type="entry name" value="TRNA THREONYLCARBAMOYLADENOSINE BIOSYNTHESIS PROTEIN TSAB"/>
    <property type="match status" value="1"/>
</dbReference>
<reference evidence="3" key="1">
    <citation type="journal article" date="2019" name="Int. J. Syst. Evol. Microbiol.">
        <title>The Global Catalogue of Microorganisms (GCM) 10K type strain sequencing project: providing services to taxonomists for standard genome sequencing and annotation.</title>
        <authorList>
            <consortium name="The Broad Institute Genomics Platform"/>
            <consortium name="The Broad Institute Genome Sequencing Center for Infectious Disease"/>
            <person name="Wu L."/>
            <person name="Ma J."/>
        </authorList>
    </citation>
    <scope>NUCLEOTIDE SEQUENCE [LARGE SCALE GENOMIC DNA]</scope>
    <source>
        <strain evidence="3">CCUG 59129</strain>
    </source>
</reference>
<sequence length="268" mass="28711">MRGIVAGTVIALDTSTAAMAGAVICDGVVKSEVQAVAERNHSVHVISHMKSLLEQAAVGREQLDGIVVGQGPGSYTGVRIAVTAAKTLGWAWDKPVVAVSSLESLGYGALHQCKAQYGAEAGEYWIIPIMDGRRGQVYRGGFRWSGEAGGNWTRWAEDGIVLMKDWVNTLLSMLSQRFSEDADGPLLVVTGDVSQHEAEVERLSVKAAEIGVHTRVLPYVMEGRYLAQLGLKALNEGAGKAAHEILPNYTQLTEAEVKLKAKQAGERS</sequence>
<accession>A0ABW3HUB6</accession>
<evidence type="ECO:0000259" key="1">
    <source>
        <dbReference type="Pfam" id="PF00814"/>
    </source>
</evidence>
<organism evidence="2 3">
    <name type="scientific">Paenibacillus chungangensis</name>
    <dbReference type="NCBI Taxonomy" id="696535"/>
    <lineage>
        <taxon>Bacteria</taxon>
        <taxon>Bacillati</taxon>
        <taxon>Bacillota</taxon>
        <taxon>Bacilli</taxon>
        <taxon>Bacillales</taxon>
        <taxon>Paenibacillaceae</taxon>
        <taxon>Paenibacillus</taxon>
    </lineage>
</organism>
<dbReference type="Proteomes" id="UP001596989">
    <property type="component" value="Unassembled WGS sequence"/>
</dbReference>
<dbReference type="EC" id="2.3.1.234" evidence="2"/>
<dbReference type="Pfam" id="PF00814">
    <property type="entry name" value="TsaD"/>
    <property type="match status" value="1"/>
</dbReference>
<dbReference type="GO" id="GO:0061711">
    <property type="term" value="F:tRNA N(6)-L-threonylcarbamoyladenine synthase activity"/>
    <property type="evidence" value="ECO:0007669"/>
    <property type="project" value="UniProtKB-EC"/>
</dbReference>
<keyword evidence="2" id="KW-0808">Transferase</keyword>
<evidence type="ECO:0000313" key="3">
    <source>
        <dbReference type="Proteomes" id="UP001596989"/>
    </source>
</evidence>
<dbReference type="InterPro" id="IPR043129">
    <property type="entry name" value="ATPase_NBD"/>
</dbReference>
<dbReference type="PANTHER" id="PTHR11735">
    <property type="entry name" value="TRNA N6-ADENOSINE THREONYLCARBAMOYLTRANSFERASE"/>
    <property type="match status" value="1"/>
</dbReference>
<proteinExistence type="predicted"/>
<protein>
    <submittedName>
        <fullName evidence="2">tRNA (Adenosine(37)-N6)-threonylcarbamoyltransferase complex dimerization subunit type 1 TsaB</fullName>
        <ecNumber evidence="2">2.3.1.234</ecNumber>
    </submittedName>
</protein>
<dbReference type="EMBL" id="JBHTJZ010000024">
    <property type="protein sequence ID" value="MFD0960875.1"/>
    <property type="molecule type" value="Genomic_DNA"/>
</dbReference>
<dbReference type="InterPro" id="IPR000905">
    <property type="entry name" value="Gcp-like_dom"/>
</dbReference>
<dbReference type="Gene3D" id="3.30.420.40">
    <property type="match status" value="2"/>
</dbReference>
<dbReference type="RefSeq" id="WP_377565762.1">
    <property type="nucleotide sequence ID" value="NZ_JBHTJZ010000024.1"/>
</dbReference>
<name>A0ABW3HUB6_9BACL</name>
<gene>
    <name evidence="2" type="primary">tsaB</name>
    <name evidence="2" type="ORF">ACFQ2I_15900</name>
</gene>
<keyword evidence="3" id="KW-1185">Reference proteome</keyword>
<keyword evidence="2" id="KW-0012">Acyltransferase</keyword>
<feature type="domain" description="Gcp-like" evidence="1">
    <location>
        <begin position="36"/>
        <end position="147"/>
    </location>
</feature>
<dbReference type="NCBIfam" id="TIGR03725">
    <property type="entry name" value="T6A_YeaZ"/>
    <property type="match status" value="1"/>
</dbReference>
<dbReference type="SUPFAM" id="SSF53067">
    <property type="entry name" value="Actin-like ATPase domain"/>
    <property type="match status" value="1"/>
</dbReference>
<dbReference type="InterPro" id="IPR022496">
    <property type="entry name" value="T6A_TsaB"/>
</dbReference>